<protein>
    <recommendedName>
        <fullName evidence="3">Lreu-0056-like domain-containing protein</fullName>
    </recommendedName>
</protein>
<dbReference type="PROSITE" id="PS51257">
    <property type="entry name" value="PROKAR_LIPOPROTEIN"/>
    <property type="match status" value="1"/>
</dbReference>
<feature type="signal peptide" evidence="2">
    <location>
        <begin position="1"/>
        <end position="19"/>
    </location>
</feature>
<keyword evidence="2" id="KW-0732">Signal</keyword>
<feature type="compositionally biased region" description="Low complexity" evidence="1">
    <location>
        <begin position="39"/>
        <end position="58"/>
    </location>
</feature>
<reference evidence="4 5" key="1">
    <citation type="submission" date="2020-07" db="EMBL/GenBank/DDBJ databases">
        <title>Description of Limosilactobacillus balticus sp. nov., Limosilactobacillus agrestis sp. nov., Limosilactobacillus albertensis sp. nov., Limosilactobacillus rudii sp. nov., Limosilactobacillus fastidiosus sp. nov., five novel Limosilactobacillus species isolated from the vertebrate gastrointestinal tract, and proposal of 6 subspecies of Limosilactobacillus reuteri adapted to the gastrointestinal tract of specific vertebrate hosts.</title>
        <authorList>
            <person name="Li F."/>
            <person name="Cheng C."/>
            <person name="Zheng J."/>
            <person name="Quevedo R.M."/>
            <person name="Li J."/>
            <person name="Roos S."/>
            <person name="Gaenzle M.G."/>
            <person name="Walter J."/>
        </authorList>
    </citation>
    <scope>NUCLEOTIDE SEQUENCE [LARGE SCALE GENOMIC DNA]</scope>
    <source>
        <strain evidence="4 5">STM2_1</strain>
    </source>
</reference>
<feature type="compositionally biased region" description="Polar residues" evidence="1">
    <location>
        <begin position="204"/>
        <end position="218"/>
    </location>
</feature>
<dbReference type="Pfam" id="PF22125">
    <property type="entry name" value="Lreu_0056_like"/>
    <property type="match status" value="1"/>
</dbReference>
<dbReference type="RefSeq" id="WP_182596285.1">
    <property type="nucleotide sequence ID" value="NZ_JACIVA010000046.1"/>
</dbReference>
<dbReference type="Proteomes" id="UP000517106">
    <property type="component" value="Unassembled WGS sequence"/>
</dbReference>
<dbReference type="EMBL" id="JACIVA010000046">
    <property type="protein sequence ID" value="MBB1097557.1"/>
    <property type="molecule type" value="Genomic_DNA"/>
</dbReference>
<evidence type="ECO:0000256" key="1">
    <source>
        <dbReference type="SAM" id="MobiDB-lite"/>
    </source>
</evidence>
<dbReference type="AlphaFoldDB" id="A0A7W3UL37"/>
<proteinExistence type="predicted"/>
<accession>A0A7W3UL37</accession>
<keyword evidence="5" id="KW-1185">Reference proteome</keyword>
<dbReference type="InterPro" id="IPR054365">
    <property type="entry name" value="Lreu_0056-like"/>
</dbReference>
<evidence type="ECO:0000259" key="3">
    <source>
        <dbReference type="Pfam" id="PF22125"/>
    </source>
</evidence>
<evidence type="ECO:0000313" key="4">
    <source>
        <dbReference type="EMBL" id="MBB1097557.1"/>
    </source>
</evidence>
<feature type="region of interest" description="Disordered" evidence="1">
    <location>
        <begin position="39"/>
        <end position="63"/>
    </location>
</feature>
<evidence type="ECO:0000256" key="2">
    <source>
        <dbReference type="SAM" id="SignalP"/>
    </source>
</evidence>
<feature type="domain" description="Lreu-0056-like" evidence="3">
    <location>
        <begin position="219"/>
        <end position="325"/>
    </location>
</feature>
<feature type="chain" id="PRO_5038787214" description="Lreu-0056-like domain-containing protein" evidence="2">
    <location>
        <begin position="20"/>
        <end position="334"/>
    </location>
</feature>
<name>A0A7W3UL37_9LACO</name>
<sequence length="334" mass="36080">MKKLTLAFCLSIAALTLTGCGKSSQSGQVSSSSSIASSTVSTSQQTHSSSITSSTDDSLNPDKLTPAENAALVMYYRDAHMPGSKENDYSADMGNAGQGATVKIYNKDNVPKGDGPLYKNYPNGAQLLYSVKLNNGRQDGGHLDSAYYTIANNKVYYEDTDAGISAEGATPAEMVDYANSHDGVKRILNVARQTKIVDMRGKGSSAQGSTNSDSKNLTPQQLGTLVALNQAPDWFKEYLSDGTMYYGNQQEMKVGPAGFDYITAYGDSTSYIYFKRDGNNVTIKQVDGTDKPMVTKHVTVSGLIRDYYTNQSQKDEVNGYVDELKPISDVAHNN</sequence>
<feature type="region of interest" description="Disordered" evidence="1">
    <location>
        <begin position="199"/>
        <end position="218"/>
    </location>
</feature>
<gene>
    <name evidence="4" type="ORF">H5S09_06345</name>
</gene>
<evidence type="ECO:0000313" key="5">
    <source>
        <dbReference type="Proteomes" id="UP000517106"/>
    </source>
</evidence>
<dbReference type="CDD" id="cd15778">
    <property type="entry name" value="Lreu_0056_like"/>
    <property type="match status" value="1"/>
</dbReference>
<dbReference type="Gene3D" id="3.30.1460.60">
    <property type="match status" value="1"/>
</dbReference>
<organism evidence="4 5">
    <name type="scientific">Limosilactobacillus rudii</name>
    <dbReference type="NCBI Taxonomy" id="2759755"/>
    <lineage>
        <taxon>Bacteria</taxon>
        <taxon>Bacillati</taxon>
        <taxon>Bacillota</taxon>
        <taxon>Bacilli</taxon>
        <taxon>Lactobacillales</taxon>
        <taxon>Lactobacillaceae</taxon>
        <taxon>Limosilactobacillus</taxon>
    </lineage>
</organism>
<comment type="caution">
    <text evidence="4">The sequence shown here is derived from an EMBL/GenBank/DDBJ whole genome shotgun (WGS) entry which is preliminary data.</text>
</comment>